<name>R4TMX6_9CAUD</name>
<dbReference type="RefSeq" id="YP_008059426.1">
    <property type="nucleotide sequence ID" value="NC_021328.1"/>
</dbReference>
<evidence type="ECO:0000313" key="1">
    <source>
        <dbReference type="EMBL" id="AGM11548.1"/>
    </source>
</evidence>
<accession>R4TMX6</accession>
<evidence type="ECO:0000313" key="2">
    <source>
        <dbReference type="Proteomes" id="UP000202786"/>
    </source>
</evidence>
<proteinExistence type="predicted"/>
<reference evidence="1 2" key="1">
    <citation type="submission" date="2012-12" db="EMBL/GenBank/DDBJ databases">
        <authorList>
            <person name="Sencilo A."/>
            <person name="Jacobs-Sera D."/>
            <person name="Russell D.A."/>
            <person name="Ko C."/>
            <person name="Atanasova N."/>
            <person name="Osterlund E."/>
            <person name="Oksanen H.M."/>
            <person name="Bamford D.H."/>
            <person name="Hatfull G.F."/>
            <person name="Roine E."/>
            <person name="Hendrix R.W."/>
        </authorList>
    </citation>
    <scope>NUCLEOTIDE SEQUENCE [LARGE SCALE GENOMIC DNA]</scope>
</reference>
<protein>
    <submittedName>
        <fullName evidence="1">Uncharacterized protein</fullName>
    </submittedName>
</protein>
<organism evidence="1 2">
    <name type="scientific">Halogranum tailed virus 1</name>
    <dbReference type="NCBI Taxonomy" id="1273749"/>
    <lineage>
        <taxon>Viruses</taxon>
        <taxon>Duplodnaviria</taxon>
        <taxon>Heunggongvirae</taxon>
        <taxon>Uroviricota</taxon>
        <taxon>Caudoviricetes</taxon>
        <taxon>Thumleimavirales</taxon>
        <taxon>Halomagnusviridae</taxon>
        <taxon>Hagravirus</taxon>
        <taxon>Hagravirus capitaneum</taxon>
        <taxon>Hagravirus HGTV1</taxon>
    </lineage>
</organism>
<dbReference type="KEGG" id="vg:16194055"/>
<dbReference type="GeneID" id="16194055"/>
<sequence length="77" mass="8355">MSHNVPEDKIIARKEGHINGRKVEHLIVDVPGLSFKSLVCIEQDDGTMGAPVSADNGAIALLKPSMLMGEYRLGRNL</sequence>
<keyword evidence="2" id="KW-1185">Reference proteome</keyword>
<gene>
    <name evidence="1" type="primary">251</name>
    <name evidence="1" type="ORF">HGTV1_251</name>
</gene>
<dbReference type="EMBL" id="KC292026">
    <property type="protein sequence ID" value="AGM11548.1"/>
    <property type="molecule type" value="Genomic_DNA"/>
</dbReference>
<dbReference type="Proteomes" id="UP000202786">
    <property type="component" value="Segment"/>
</dbReference>